<protein>
    <recommendedName>
        <fullName evidence="4">Gp5/Type VI secretion system Vgr protein OB-fold domain-containing protein</fullName>
    </recommendedName>
</protein>
<organism evidence="2 3">
    <name type="scientific">Microbulbifer variabilis</name>
    <dbReference type="NCBI Taxonomy" id="266805"/>
    <lineage>
        <taxon>Bacteria</taxon>
        <taxon>Pseudomonadati</taxon>
        <taxon>Pseudomonadota</taxon>
        <taxon>Gammaproteobacteria</taxon>
        <taxon>Cellvibrionales</taxon>
        <taxon>Microbulbiferaceae</taxon>
        <taxon>Microbulbifer</taxon>
    </lineage>
</organism>
<evidence type="ECO:0000313" key="2">
    <source>
        <dbReference type="EMBL" id="USD19757.1"/>
    </source>
</evidence>
<feature type="region of interest" description="Disordered" evidence="1">
    <location>
        <begin position="202"/>
        <end position="242"/>
    </location>
</feature>
<dbReference type="EMBL" id="CP092418">
    <property type="protein sequence ID" value="USD19757.1"/>
    <property type="molecule type" value="Genomic_DNA"/>
</dbReference>
<evidence type="ECO:0000256" key="1">
    <source>
        <dbReference type="SAM" id="MobiDB-lite"/>
    </source>
</evidence>
<proteinExistence type="predicted"/>
<name>A0ABY4VBE5_9GAMM</name>
<dbReference type="Proteomes" id="UP001055658">
    <property type="component" value="Chromosome"/>
</dbReference>
<accession>A0ABY4VBE5</accession>
<dbReference type="RefSeq" id="WP_252081851.1">
    <property type="nucleotide sequence ID" value="NZ_CP092418.1"/>
</dbReference>
<reference evidence="2" key="1">
    <citation type="submission" date="2022-02" db="EMBL/GenBank/DDBJ databases">
        <title>Coral-associated bacteria.</title>
        <authorList>
            <person name="Tang K."/>
            <person name="Wang X."/>
        </authorList>
    </citation>
    <scope>NUCLEOTIDE SEQUENCE</scope>
    <source>
        <strain evidence="2">SCSIO 43006</strain>
    </source>
</reference>
<gene>
    <name evidence="2" type="ORF">MJO52_11755</name>
</gene>
<evidence type="ECO:0000313" key="3">
    <source>
        <dbReference type="Proteomes" id="UP001055658"/>
    </source>
</evidence>
<keyword evidence="3" id="KW-1185">Reference proteome</keyword>
<dbReference type="SUPFAM" id="SSF69255">
    <property type="entry name" value="gp5 N-terminal domain-like"/>
    <property type="match status" value="1"/>
</dbReference>
<evidence type="ECO:0008006" key="4">
    <source>
        <dbReference type="Google" id="ProtNLM"/>
    </source>
</evidence>
<sequence length="242" mass="26197">MLEKIVKRIVRRLFPELTGGLHLPLWGQVINAQVAISEAVESTDEQPGYCVDVQLLGADGKPDTAMPLMEKVPLPVTGIGAERGLFAFPQPGSLVELGFVMGLPHRPFIRSVFARGELLPKLGAADVLLAQDAANYYRIDDRGNINEQCQAVAERFAKLKQRLVVKDGGTVWLGNESSNVLRILDELIKVTSAIANTAATHTHEYTDNGTKLKTKAPDQAGEFSGQKSDADKLDSELAPIVG</sequence>